<protein>
    <submittedName>
        <fullName evidence="1">Uncharacterized protein</fullName>
    </submittedName>
</protein>
<comment type="caution">
    <text evidence="1">The sequence shown here is derived from an EMBL/GenBank/DDBJ whole genome shotgun (WGS) entry which is preliminary data.</text>
</comment>
<reference evidence="1 2" key="1">
    <citation type="journal article" date="2015" name="Genome Biol. Evol.">
        <title>Comparative Genomics of a Bacterivorous Green Alga Reveals Evolutionary Causalities and Consequences of Phago-Mixotrophic Mode of Nutrition.</title>
        <authorList>
            <person name="Burns J.A."/>
            <person name="Paasch A."/>
            <person name="Narechania A."/>
            <person name="Kim E."/>
        </authorList>
    </citation>
    <scope>NUCLEOTIDE SEQUENCE [LARGE SCALE GENOMIC DNA]</scope>
    <source>
        <strain evidence="1 2">PLY_AMNH</strain>
    </source>
</reference>
<name>A0AAE0LGJ7_9CHLO</name>
<evidence type="ECO:0000313" key="1">
    <source>
        <dbReference type="EMBL" id="KAK3284478.1"/>
    </source>
</evidence>
<accession>A0AAE0LGJ7</accession>
<sequence>MHLCIPPVFIYPLHNLTAPANSFHTQNSHIKVNDLVTVRIPRDTRDTIITKSKMLGFTKKGPYLCIGLAGKGALLLRDVLWGTDLSKAITRSQCHNSSSGTLHPTLPSCIPSPDIPAPYNRHYSQHS</sequence>
<evidence type="ECO:0000313" key="2">
    <source>
        <dbReference type="Proteomes" id="UP001190700"/>
    </source>
</evidence>
<organism evidence="1 2">
    <name type="scientific">Cymbomonas tetramitiformis</name>
    <dbReference type="NCBI Taxonomy" id="36881"/>
    <lineage>
        <taxon>Eukaryota</taxon>
        <taxon>Viridiplantae</taxon>
        <taxon>Chlorophyta</taxon>
        <taxon>Pyramimonadophyceae</taxon>
        <taxon>Pyramimonadales</taxon>
        <taxon>Pyramimonadaceae</taxon>
        <taxon>Cymbomonas</taxon>
    </lineage>
</organism>
<keyword evidence="2" id="KW-1185">Reference proteome</keyword>
<dbReference type="AlphaFoldDB" id="A0AAE0LGJ7"/>
<dbReference type="EMBL" id="LGRX02002272">
    <property type="protein sequence ID" value="KAK3284478.1"/>
    <property type="molecule type" value="Genomic_DNA"/>
</dbReference>
<gene>
    <name evidence="1" type="ORF">CYMTET_7874</name>
</gene>
<dbReference type="Proteomes" id="UP001190700">
    <property type="component" value="Unassembled WGS sequence"/>
</dbReference>
<proteinExistence type="predicted"/>